<proteinExistence type="predicted"/>
<evidence type="ECO:0000313" key="3">
    <source>
        <dbReference type="Ensembl" id="ENSLCAP00010019100.1"/>
    </source>
</evidence>
<dbReference type="InterPro" id="IPR050588">
    <property type="entry name" value="WNK_Ser-Thr_kinase"/>
</dbReference>
<reference evidence="4" key="1">
    <citation type="submission" date="2015-09" db="EMBL/GenBank/DDBJ databases">
        <authorList>
            <person name="Sai Rama Sridatta P."/>
        </authorList>
    </citation>
    <scope>NUCLEOTIDE SEQUENCE [LARGE SCALE GENOMIC DNA]</scope>
</reference>
<dbReference type="Gene3D" id="3.30.200.20">
    <property type="entry name" value="Phosphorylase Kinase, domain 1"/>
    <property type="match status" value="1"/>
</dbReference>
<dbReference type="FunFam" id="3.30.200.20:FF:000494">
    <property type="entry name" value="serine/threonine-protein kinase WNK2 isoform X2"/>
    <property type="match status" value="1"/>
</dbReference>
<evidence type="ECO:0000256" key="1">
    <source>
        <dbReference type="SAM" id="MobiDB-lite"/>
    </source>
</evidence>
<dbReference type="Proteomes" id="UP000314980">
    <property type="component" value="Unassembled WGS sequence"/>
</dbReference>
<feature type="region of interest" description="Disordered" evidence="1">
    <location>
        <begin position="1"/>
        <end position="70"/>
    </location>
</feature>
<dbReference type="Pfam" id="PF00069">
    <property type="entry name" value="Pkinase"/>
    <property type="match status" value="1"/>
</dbReference>
<sequence length="313" mass="35547">MLPWTADDHNKKTPEEEEEEEYALPLPLVTMTTSKDDQSEATVSPSVNQEVSSDSGEETGAALSDSNREGLLWQQREEEERDEEEMQAVASSPDGRFLKFNIEIGRGSFKTVYKGLDTETTVEVAWCELQTHRLNKAERQRFCEEVEMLKALQHPNIVRFFDSWKSTLKGHKCTILVTELMTSGTLKTYLRRFRQMKLKLLQRWSFQILKGLQFLHSRCPPILHRDLKCDNIFITGPTASVKIGDLGLATLKKASFAKSVIGKTFYGSRDVRGEMATSEYPYSECQNAAQIYRKVTNVSLCTTQAPSTSWLGV</sequence>
<evidence type="ECO:0000259" key="2">
    <source>
        <dbReference type="PROSITE" id="PS50011"/>
    </source>
</evidence>
<dbReference type="Gene3D" id="1.10.510.10">
    <property type="entry name" value="Transferase(Phosphotransferase) domain 1"/>
    <property type="match status" value="1"/>
</dbReference>
<dbReference type="GeneTree" id="ENSGT00940000155474"/>
<dbReference type="AlphaFoldDB" id="A0A4W6D2Z9"/>
<accession>A0A4W6D2Z9</accession>
<dbReference type="InterPro" id="IPR000719">
    <property type="entry name" value="Prot_kinase_dom"/>
</dbReference>
<feature type="compositionally biased region" description="Polar residues" evidence="1">
    <location>
        <begin position="40"/>
        <end position="54"/>
    </location>
</feature>
<dbReference type="SUPFAM" id="SSF56112">
    <property type="entry name" value="Protein kinase-like (PK-like)"/>
    <property type="match status" value="1"/>
</dbReference>
<dbReference type="GO" id="GO:0005524">
    <property type="term" value="F:ATP binding"/>
    <property type="evidence" value="ECO:0007669"/>
    <property type="project" value="InterPro"/>
</dbReference>
<dbReference type="STRING" id="8187.ENSLCAP00010019100"/>
<dbReference type="FunFam" id="1.10.510.10:FF:002909">
    <property type="match status" value="1"/>
</dbReference>
<dbReference type="PROSITE" id="PS00108">
    <property type="entry name" value="PROTEIN_KINASE_ST"/>
    <property type="match status" value="1"/>
</dbReference>
<dbReference type="Ensembl" id="ENSLCAT00010019509.1">
    <property type="protein sequence ID" value="ENSLCAP00010019100.1"/>
    <property type="gene ID" value="ENSLCAG00010009027.1"/>
</dbReference>
<dbReference type="SMART" id="SM00220">
    <property type="entry name" value="S_TKc"/>
    <property type="match status" value="1"/>
</dbReference>
<feature type="domain" description="Protein kinase" evidence="2">
    <location>
        <begin position="98"/>
        <end position="313"/>
    </location>
</feature>
<keyword evidence="4" id="KW-1185">Reference proteome</keyword>
<evidence type="ECO:0000313" key="4">
    <source>
        <dbReference type="Proteomes" id="UP000314980"/>
    </source>
</evidence>
<reference evidence="3" key="2">
    <citation type="submission" date="2025-08" db="UniProtKB">
        <authorList>
            <consortium name="Ensembl"/>
        </authorList>
    </citation>
    <scope>IDENTIFICATION</scope>
</reference>
<dbReference type="GO" id="GO:0004672">
    <property type="term" value="F:protein kinase activity"/>
    <property type="evidence" value="ECO:0007669"/>
    <property type="project" value="InterPro"/>
</dbReference>
<organism evidence="3 4">
    <name type="scientific">Lates calcarifer</name>
    <name type="common">Barramundi</name>
    <name type="synonym">Holocentrus calcarifer</name>
    <dbReference type="NCBI Taxonomy" id="8187"/>
    <lineage>
        <taxon>Eukaryota</taxon>
        <taxon>Metazoa</taxon>
        <taxon>Chordata</taxon>
        <taxon>Craniata</taxon>
        <taxon>Vertebrata</taxon>
        <taxon>Euteleostomi</taxon>
        <taxon>Actinopterygii</taxon>
        <taxon>Neopterygii</taxon>
        <taxon>Teleostei</taxon>
        <taxon>Neoteleostei</taxon>
        <taxon>Acanthomorphata</taxon>
        <taxon>Carangaria</taxon>
        <taxon>Carangaria incertae sedis</taxon>
        <taxon>Centropomidae</taxon>
        <taxon>Lates</taxon>
    </lineage>
</organism>
<name>A0A4W6D2Z9_LATCA</name>
<dbReference type="InterPro" id="IPR008271">
    <property type="entry name" value="Ser/Thr_kinase_AS"/>
</dbReference>
<dbReference type="InterPro" id="IPR011009">
    <property type="entry name" value="Kinase-like_dom_sf"/>
</dbReference>
<dbReference type="PROSITE" id="PS50011">
    <property type="entry name" value="PROTEIN_KINASE_DOM"/>
    <property type="match status" value="1"/>
</dbReference>
<reference evidence="3" key="3">
    <citation type="submission" date="2025-09" db="UniProtKB">
        <authorList>
            <consortium name="Ensembl"/>
        </authorList>
    </citation>
    <scope>IDENTIFICATION</scope>
</reference>
<dbReference type="PANTHER" id="PTHR13902">
    <property type="entry name" value="SERINE/THREONINE-PROTEIN KINASE WNK WITH NO LYSINE -RELATED"/>
    <property type="match status" value="1"/>
</dbReference>
<dbReference type="InParanoid" id="A0A4W6D2Z9"/>
<protein>
    <recommendedName>
        <fullName evidence="2">Protein kinase domain-containing protein</fullName>
    </recommendedName>
</protein>
<feature type="compositionally biased region" description="Basic and acidic residues" evidence="1">
    <location>
        <begin position="1"/>
        <end position="14"/>
    </location>
</feature>